<protein>
    <submittedName>
        <fullName evidence="1">Uncharacterized protein</fullName>
    </submittedName>
</protein>
<dbReference type="InterPro" id="IPR032675">
    <property type="entry name" value="LRR_dom_sf"/>
</dbReference>
<evidence type="ECO:0000313" key="2">
    <source>
        <dbReference type="Proteomes" id="UP001141806"/>
    </source>
</evidence>
<sequence>MPDFSRIPNLEKLILHSCGNLVEIPESIGHLSKLVELDLKNCWRLENLPIGISKLTSLEKLIISGCKIKRLPEGIGNLTRLTVLGAEYTTIEPLPDDEHEENIQLNGGYKLTIGCVKERIFEVTSEEFQNSKICDIYLPWSKIGEWLDIQEKTVSASCQFAQLPNMEIERVKIGEWLNIREKRVSSSRQFEQLPNAEIEGVIICILCRTNTYSSFLRNNSVAVLLHNQSKDCTWYHIVKYKTKQFNEDSIWVIKIPHCIWKSIADGGDIISVSVETDDRKYISIEIDIHMCYTMRGRHSHGMGSGLSEEYQMSYDRSESNCRSIVSLEVPLWDDDGSEGIPHQHDDVSNSNEQSHSPNNCLCFRWSCLRSKSDG</sequence>
<dbReference type="EMBL" id="JAMYWD010000007">
    <property type="protein sequence ID" value="KAJ4965702.1"/>
    <property type="molecule type" value="Genomic_DNA"/>
</dbReference>
<dbReference type="Gene3D" id="3.80.10.10">
    <property type="entry name" value="Ribonuclease Inhibitor"/>
    <property type="match status" value="1"/>
</dbReference>
<dbReference type="OrthoDB" id="2016095at2759"/>
<dbReference type="InterPro" id="IPR001611">
    <property type="entry name" value="Leu-rich_rpt"/>
</dbReference>
<reference evidence="1" key="1">
    <citation type="journal article" date="2023" name="Plant J.">
        <title>The genome of the king protea, Protea cynaroides.</title>
        <authorList>
            <person name="Chang J."/>
            <person name="Duong T.A."/>
            <person name="Schoeman C."/>
            <person name="Ma X."/>
            <person name="Roodt D."/>
            <person name="Barker N."/>
            <person name="Li Z."/>
            <person name="Van de Peer Y."/>
            <person name="Mizrachi E."/>
        </authorList>
    </citation>
    <scope>NUCLEOTIDE SEQUENCE</scope>
    <source>
        <tissue evidence="1">Young leaves</tissue>
    </source>
</reference>
<keyword evidence="2" id="KW-1185">Reference proteome</keyword>
<organism evidence="1 2">
    <name type="scientific">Protea cynaroides</name>
    <dbReference type="NCBI Taxonomy" id="273540"/>
    <lineage>
        <taxon>Eukaryota</taxon>
        <taxon>Viridiplantae</taxon>
        <taxon>Streptophyta</taxon>
        <taxon>Embryophyta</taxon>
        <taxon>Tracheophyta</taxon>
        <taxon>Spermatophyta</taxon>
        <taxon>Magnoliopsida</taxon>
        <taxon>Proteales</taxon>
        <taxon>Proteaceae</taxon>
        <taxon>Protea</taxon>
    </lineage>
</organism>
<dbReference type="Pfam" id="PF00560">
    <property type="entry name" value="LRR_1"/>
    <property type="match status" value="1"/>
</dbReference>
<evidence type="ECO:0000313" key="1">
    <source>
        <dbReference type="EMBL" id="KAJ4965702.1"/>
    </source>
</evidence>
<proteinExistence type="predicted"/>
<comment type="caution">
    <text evidence="1">The sequence shown here is derived from an EMBL/GenBank/DDBJ whole genome shotgun (WGS) entry which is preliminary data.</text>
</comment>
<dbReference type="PANTHER" id="PTHR47186">
    <property type="entry name" value="LEUCINE-RICH REPEAT-CONTAINING PROTEIN 57"/>
    <property type="match status" value="1"/>
</dbReference>
<dbReference type="AlphaFoldDB" id="A0A9Q0K892"/>
<accession>A0A9Q0K892</accession>
<dbReference type="Proteomes" id="UP001141806">
    <property type="component" value="Unassembled WGS sequence"/>
</dbReference>
<name>A0A9Q0K892_9MAGN</name>
<dbReference type="SUPFAM" id="SSF52058">
    <property type="entry name" value="L domain-like"/>
    <property type="match status" value="1"/>
</dbReference>
<gene>
    <name evidence="1" type="ORF">NE237_017551</name>
</gene>